<accession>A0A1M6YNY9</accession>
<sequence>MNVHPPKMNSAPDRDDAKQALALLRAWAQTATPEEVADLEPSIARLLPTGRMSNYPALTRHYPEDFTVDGAYRATLPDLQNGPSSLIRGSKQHLQHVGISNFRLPIGFHTRDNGDLTLETAVTGTVSLEADRKGINMSRIMRSFYKHAEKTFSFEVMEAALNDYITDLDSLDARLQMRLSYPARVRSLRSGLDGFQYYDIALELVETGGARRKFMHLDYVYSSTCPCSLELSEHARSARGQLATPHSQRSVARLSVEVMPGDCLWFEDLIELARRAVPTETQVMVKREDEQAFAELNAANPIFVEDAARLFCEQLLGDPRIGDFRVIASHQESLHSHDAVSVLTEGETFASDSIDPKLFHTLIHGR</sequence>
<dbReference type="Pfam" id="PF02649">
    <property type="entry name" value="GCHY-1"/>
    <property type="match status" value="1"/>
</dbReference>
<dbReference type="Proteomes" id="UP000184191">
    <property type="component" value="Unassembled WGS sequence"/>
</dbReference>
<name>A0A1M6YNY9_9RHOB</name>
<dbReference type="EC" id="3.5.4.16" evidence="2"/>
<dbReference type="NCBIfam" id="NF010200">
    <property type="entry name" value="PRK13674.1-1"/>
    <property type="match status" value="1"/>
</dbReference>
<keyword evidence="1 2" id="KW-0378">Hydrolase</keyword>
<evidence type="ECO:0000256" key="2">
    <source>
        <dbReference type="HAMAP-Rule" id="MF_01527"/>
    </source>
</evidence>
<dbReference type="RefSeq" id="WP_073197094.1">
    <property type="nucleotide sequence ID" value="NZ_FRBN01000007.1"/>
</dbReference>
<evidence type="ECO:0000256" key="1">
    <source>
        <dbReference type="ARBA" id="ARBA00022801"/>
    </source>
</evidence>
<dbReference type="GO" id="GO:0003934">
    <property type="term" value="F:GTP cyclohydrolase I activity"/>
    <property type="evidence" value="ECO:0007669"/>
    <property type="project" value="UniProtKB-UniRule"/>
</dbReference>
<dbReference type="PANTHER" id="PTHR36445">
    <property type="entry name" value="GTP CYCLOHYDROLASE MPTA"/>
    <property type="match status" value="1"/>
</dbReference>
<proteinExistence type="inferred from homology"/>
<evidence type="ECO:0000313" key="3">
    <source>
        <dbReference type="EMBL" id="SHL19792.1"/>
    </source>
</evidence>
<gene>
    <name evidence="2" type="primary">folE2</name>
    <name evidence="3" type="ORF">SAMN05444414_10787</name>
</gene>
<feature type="site" description="May be catalytically important" evidence="2">
    <location>
        <position position="225"/>
    </location>
</feature>
<reference evidence="4" key="1">
    <citation type="submission" date="2016-11" db="EMBL/GenBank/DDBJ databases">
        <authorList>
            <person name="Varghese N."/>
            <person name="Submissions S."/>
        </authorList>
    </citation>
    <scope>NUCLEOTIDE SEQUENCE [LARGE SCALE GENOMIC DNA]</scope>
    <source>
        <strain evidence="4">DSM 29327</strain>
    </source>
</reference>
<organism evidence="3 4">
    <name type="scientific">Roseovarius marisflavi</name>
    <dbReference type="NCBI Taxonomy" id="1054996"/>
    <lineage>
        <taxon>Bacteria</taxon>
        <taxon>Pseudomonadati</taxon>
        <taxon>Pseudomonadota</taxon>
        <taxon>Alphaproteobacteria</taxon>
        <taxon>Rhodobacterales</taxon>
        <taxon>Roseobacteraceae</taxon>
        <taxon>Roseovarius</taxon>
    </lineage>
</organism>
<dbReference type="Gene3D" id="3.10.270.10">
    <property type="entry name" value="Urate Oxidase"/>
    <property type="match status" value="1"/>
</dbReference>
<dbReference type="InterPro" id="IPR003801">
    <property type="entry name" value="GTP_cyclohydrolase_FolE2/MptA"/>
</dbReference>
<dbReference type="InterPro" id="IPR022838">
    <property type="entry name" value="GTP_cyclohydrolase_FolE2"/>
</dbReference>
<dbReference type="GO" id="GO:0046654">
    <property type="term" value="P:tetrahydrofolate biosynthetic process"/>
    <property type="evidence" value="ECO:0007669"/>
    <property type="project" value="UniProtKB-UniRule"/>
</dbReference>
<comment type="catalytic activity">
    <reaction evidence="2">
        <text>GTP + H2O = 7,8-dihydroneopterin 3'-triphosphate + formate + H(+)</text>
        <dbReference type="Rhea" id="RHEA:17473"/>
        <dbReference type="ChEBI" id="CHEBI:15377"/>
        <dbReference type="ChEBI" id="CHEBI:15378"/>
        <dbReference type="ChEBI" id="CHEBI:15740"/>
        <dbReference type="ChEBI" id="CHEBI:37565"/>
        <dbReference type="ChEBI" id="CHEBI:58462"/>
        <dbReference type="EC" id="3.5.4.16"/>
    </reaction>
</comment>
<dbReference type="PANTHER" id="PTHR36445:SF1">
    <property type="entry name" value="GTP CYCLOHYDROLASE MPTA"/>
    <property type="match status" value="1"/>
</dbReference>
<keyword evidence="4" id="KW-1185">Reference proteome</keyword>
<dbReference type="AlphaFoldDB" id="A0A1M6YNY9"/>
<comment type="pathway">
    <text evidence="2">Cofactor biosynthesis; 7,8-dihydroneopterin triphosphate biosynthesis; 7,8-dihydroneopterin triphosphate from GTP: step 1/1.</text>
</comment>
<dbReference type="HAMAP" id="MF_01527_B">
    <property type="entry name" value="GTP_cyclohydrol_B"/>
    <property type="match status" value="1"/>
</dbReference>
<dbReference type="EMBL" id="FRBN01000007">
    <property type="protein sequence ID" value="SHL19792.1"/>
    <property type="molecule type" value="Genomic_DNA"/>
</dbReference>
<dbReference type="UniPathway" id="UPA00848">
    <property type="reaction ID" value="UER00151"/>
</dbReference>
<comment type="similarity">
    <text evidence="2">Belongs to the GTP cyclohydrolase IV family.</text>
</comment>
<dbReference type="STRING" id="1054996.SAMN05444414_10787"/>
<evidence type="ECO:0000313" key="4">
    <source>
        <dbReference type="Proteomes" id="UP000184191"/>
    </source>
</evidence>
<dbReference type="OrthoDB" id="239637at2"/>
<comment type="function">
    <text evidence="2">Converts GTP to 7,8-dihydroneopterin triphosphate.</text>
</comment>
<protein>
    <recommendedName>
        <fullName evidence="2">GTP cyclohydrolase FolE2</fullName>
        <ecNumber evidence="2">3.5.4.16</ecNumber>
    </recommendedName>
</protein>